<organism evidence="1 2">
    <name type="scientific">Ensete ventricosum</name>
    <name type="common">Abyssinian banana</name>
    <name type="synonym">Musa ensete</name>
    <dbReference type="NCBI Taxonomy" id="4639"/>
    <lineage>
        <taxon>Eukaryota</taxon>
        <taxon>Viridiplantae</taxon>
        <taxon>Streptophyta</taxon>
        <taxon>Embryophyta</taxon>
        <taxon>Tracheophyta</taxon>
        <taxon>Spermatophyta</taxon>
        <taxon>Magnoliopsida</taxon>
        <taxon>Liliopsida</taxon>
        <taxon>Zingiberales</taxon>
        <taxon>Musaceae</taxon>
        <taxon>Ensete</taxon>
    </lineage>
</organism>
<comment type="caution">
    <text evidence="1">The sequence shown here is derived from an EMBL/GenBank/DDBJ whole genome shotgun (WGS) entry which is preliminary data.</text>
</comment>
<sequence>MEIRPSWEEALAFSIGKMARELEVDKEDIEEKDVASCCVGAAISGGRGGATSQRCGGCGRLRQRRSGFSQVWGLWSVAIEEERLLVGVGAMVSRDRGGRR</sequence>
<dbReference type="Proteomes" id="UP000287651">
    <property type="component" value="Unassembled WGS sequence"/>
</dbReference>
<dbReference type="EMBL" id="AMZH03017224">
    <property type="protein sequence ID" value="RRT43348.1"/>
    <property type="molecule type" value="Genomic_DNA"/>
</dbReference>
<accession>A0A426XV08</accession>
<evidence type="ECO:0000313" key="2">
    <source>
        <dbReference type="Proteomes" id="UP000287651"/>
    </source>
</evidence>
<reference evidence="1 2" key="1">
    <citation type="journal article" date="2014" name="Agronomy (Basel)">
        <title>A Draft Genome Sequence for Ensete ventricosum, the Drought-Tolerant Tree Against Hunger.</title>
        <authorList>
            <person name="Harrison J."/>
            <person name="Moore K.A."/>
            <person name="Paszkiewicz K."/>
            <person name="Jones T."/>
            <person name="Grant M."/>
            <person name="Ambacheew D."/>
            <person name="Muzemil S."/>
            <person name="Studholme D.J."/>
        </authorList>
    </citation>
    <scope>NUCLEOTIDE SEQUENCE [LARGE SCALE GENOMIC DNA]</scope>
</reference>
<protein>
    <submittedName>
        <fullName evidence="1">Uncharacterized protein</fullName>
    </submittedName>
</protein>
<gene>
    <name evidence="1" type="ORF">B296_00056503</name>
</gene>
<proteinExistence type="predicted"/>
<evidence type="ECO:0000313" key="1">
    <source>
        <dbReference type="EMBL" id="RRT43348.1"/>
    </source>
</evidence>
<name>A0A426XV08_ENSVE</name>
<dbReference type="AlphaFoldDB" id="A0A426XV08"/>